<evidence type="ECO:0000313" key="2">
    <source>
        <dbReference type="EMBL" id="KAK6334558.1"/>
    </source>
</evidence>
<proteinExistence type="inferred from homology"/>
<dbReference type="InterPro" id="IPR012475">
    <property type="entry name" value="Fungal_lectin"/>
</dbReference>
<dbReference type="EMBL" id="JAVHNS010000015">
    <property type="protein sequence ID" value="KAK6334558.1"/>
    <property type="molecule type" value="Genomic_DNA"/>
</dbReference>
<keyword evidence="3" id="KW-1185">Reference proteome</keyword>
<evidence type="ECO:0000256" key="1">
    <source>
        <dbReference type="ARBA" id="ARBA00009042"/>
    </source>
</evidence>
<evidence type="ECO:0008006" key="4">
    <source>
        <dbReference type="Google" id="ProtNLM"/>
    </source>
</evidence>
<name>A0AAV9U767_9PEZI</name>
<dbReference type="Proteomes" id="UP001373714">
    <property type="component" value="Unassembled WGS sequence"/>
</dbReference>
<dbReference type="Gene3D" id="2.120.10.70">
    <property type="entry name" value="Fucose-specific lectin"/>
    <property type="match status" value="2"/>
</dbReference>
<accession>A0AAV9U767</accession>
<reference evidence="2 3" key="1">
    <citation type="submission" date="2019-10" db="EMBL/GenBank/DDBJ databases">
        <authorList>
            <person name="Palmer J.M."/>
        </authorList>
    </citation>
    <scope>NUCLEOTIDE SEQUENCE [LARGE SCALE GENOMIC DNA]</scope>
    <source>
        <strain evidence="2 3">TWF730</strain>
    </source>
</reference>
<dbReference type="Pfam" id="PF07938">
    <property type="entry name" value="Fungal_lectin"/>
    <property type="match status" value="1"/>
</dbReference>
<comment type="similarity">
    <text evidence="1">Belongs to the fungal fucose-specific lectin family.</text>
</comment>
<gene>
    <name evidence="2" type="ORF">TWF730_003772</name>
</gene>
<protein>
    <recommendedName>
        <fullName evidence="4">Fucose-specific lectin</fullName>
    </recommendedName>
</protein>
<dbReference type="SUPFAM" id="SSF89372">
    <property type="entry name" value="Fucose-specific lectin"/>
    <property type="match status" value="1"/>
</dbReference>
<evidence type="ECO:0000313" key="3">
    <source>
        <dbReference type="Proteomes" id="UP001373714"/>
    </source>
</evidence>
<comment type="caution">
    <text evidence="2">The sequence shown here is derived from an EMBL/GenBank/DDBJ whole genome shotgun (WGS) entry which is preliminary data.</text>
</comment>
<dbReference type="AlphaFoldDB" id="A0AAV9U767"/>
<organism evidence="2 3">
    <name type="scientific">Orbilia blumenaviensis</name>
    <dbReference type="NCBI Taxonomy" id="1796055"/>
    <lineage>
        <taxon>Eukaryota</taxon>
        <taxon>Fungi</taxon>
        <taxon>Dikarya</taxon>
        <taxon>Ascomycota</taxon>
        <taxon>Pezizomycotina</taxon>
        <taxon>Orbiliomycetes</taxon>
        <taxon>Orbiliales</taxon>
        <taxon>Orbiliaceae</taxon>
        <taxon>Orbilia</taxon>
    </lineage>
</organism>
<sequence length="591" mass="66180">MGSYNLRIKNQSSTPRSYVIYSEEIYILESVKKVIVSPTVSPGGFCDVQIEDKYYVWAEVKTSSQRTISELEVGTAIVLKNSGRQVLIEQTNLTPEPDYCLISVDPSFEDCGSFGIGVNVSPAARLYQLTAKEASEVTVHNIQPKFNFEVAVNNGYQDGDELYDYDTEASPVTVEFGATNRAVTLIDSGSGAGSLSVEDPLAMKELQEALEQLKVKDAERSHLLATSVEQERIIKEMVAAVVEQEQRLSAMTAAAAQKDKEIADLTARVLDQERRIAELVVHAYQPQQPIQSLPPGHSITATAWSAWHVRVYFQDSQGGVRESRHDDGRWAGGDTNSILFVAKLGTPLAAINWNSGAEIRIYYLSPDDHLQEYCYSAGHGWSHGNINNHSFTVASYSKIGAIHMPIEPMIRLWVQEPNSKAIQEYYYSSRTSWKRGETLWEARAGSSIAATQWSYGEPHWNNVPIRLYFQDEQSYIRELCWQGGRWSAGQFCHRVGRDSPLAASSWYHRGTINIRIFWMDNHRTVYESAYVDGWNDPCAIARGIDGSCALGAVKFQTGKQQRLYLREGDALVEKCVDGHNGSWFGGRFVIR</sequence>